<gene>
    <name evidence="2" type="ORF">ACFQ14_06025</name>
</gene>
<evidence type="ECO:0000256" key="1">
    <source>
        <dbReference type="SAM" id="MobiDB-lite"/>
    </source>
</evidence>
<dbReference type="EMBL" id="JBHTJV010000003">
    <property type="protein sequence ID" value="MFD0915959.1"/>
    <property type="molecule type" value="Genomic_DNA"/>
</dbReference>
<evidence type="ECO:0000313" key="2">
    <source>
        <dbReference type="EMBL" id="MFD0915959.1"/>
    </source>
</evidence>
<evidence type="ECO:0000313" key="3">
    <source>
        <dbReference type="Proteomes" id="UP001597101"/>
    </source>
</evidence>
<comment type="caution">
    <text evidence="2">The sequence shown here is derived from an EMBL/GenBank/DDBJ whole genome shotgun (WGS) entry which is preliminary data.</text>
</comment>
<sequence>MRGLVFGTLCIAIIALGTPWFFDGNVKTEVVSNSGEAEFVRKKTSSPPFDLAMEDGDLRDVKRRESHWFRKSGSESQWLKYGVTRLDSVSFYVGLWMPKNGKPKKRDIRKKLRKGYKPITDWGKLKLQGPIVALKTRHGPFEVQRFVFESNARPQSCVYYQSVSWRDGLSVRGHHCVRDRSDIEMEYLACKLSSVSSPRHRLLPQSGQKPCGEPSEDSHVSLQ</sequence>
<dbReference type="Proteomes" id="UP001597101">
    <property type="component" value="Unassembled WGS sequence"/>
</dbReference>
<accession>A0ABW3FGP9</accession>
<protein>
    <submittedName>
        <fullName evidence="2">Uncharacterized protein</fullName>
    </submittedName>
</protein>
<reference evidence="3" key="1">
    <citation type="journal article" date="2019" name="Int. J. Syst. Evol. Microbiol.">
        <title>The Global Catalogue of Microorganisms (GCM) 10K type strain sequencing project: providing services to taxonomists for standard genome sequencing and annotation.</title>
        <authorList>
            <consortium name="The Broad Institute Genomics Platform"/>
            <consortium name="The Broad Institute Genome Sequencing Center for Infectious Disease"/>
            <person name="Wu L."/>
            <person name="Ma J."/>
        </authorList>
    </citation>
    <scope>NUCLEOTIDE SEQUENCE [LARGE SCALE GENOMIC DNA]</scope>
    <source>
        <strain evidence="3">CCUG 60023</strain>
    </source>
</reference>
<organism evidence="2 3">
    <name type="scientific">Pseudahrensia aquimaris</name>
    <dbReference type="NCBI Taxonomy" id="744461"/>
    <lineage>
        <taxon>Bacteria</taxon>
        <taxon>Pseudomonadati</taxon>
        <taxon>Pseudomonadota</taxon>
        <taxon>Alphaproteobacteria</taxon>
        <taxon>Hyphomicrobiales</taxon>
        <taxon>Ahrensiaceae</taxon>
        <taxon>Pseudahrensia</taxon>
    </lineage>
</organism>
<dbReference type="RefSeq" id="WP_377211798.1">
    <property type="nucleotide sequence ID" value="NZ_JBHTJV010000003.1"/>
</dbReference>
<name>A0ABW3FGP9_9HYPH</name>
<proteinExistence type="predicted"/>
<keyword evidence="3" id="KW-1185">Reference proteome</keyword>
<feature type="region of interest" description="Disordered" evidence="1">
    <location>
        <begin position="199"/>
        <end position="223"/>
    </location>
</feature>